<feature type="transmembrane region" description="Helical" evidence="11">
    <location>
        <begin position="203"/>
        <end position="226"/>
    </location>
</feature>
<evidence type="ECO:0000256" key="1">
    <source>
        <dbReference type="ARBA" id="ARBA00004141"/>
    </source>
</evidence>
<reference evidence="13" key="1">
    <citation type="journal article" date="2021" name="PeerJ">
        <title>Extensive microbial diversity within the chicken gut microbiome revealed by metagenomics and culture.</title>
        <authorList>
            <person name="Gilroy R."/>
            <person name="Ravi A."/>
            <person name="Getino M."/>
            <person name="Pursley I."/>
            <person name="Horton D.L."/>
            <person name="Alikhan N.F."/>
            <person name="Baker D."/>
            <person name="Gharbi K."/>
            <person name="Hall N."/>
            <person name="Watson M."/>
            <person name="Adriaenssens E.M."/>
            <person name="Foster-Nyarko E."/>
            <person name="Jarju S."/>
            <person name="Secka A."/>
            <person name="Antonio M."/>
            <person name="Oren A."/>
            <person name="Chaudhuri R.R."/>
            <person name="La Ragione R."/>
            <person name="Hildebrand F."/>
            <person name="Pallen M.J."/>
        </authorList>
    </citation>
    <scope>NUCLEOTIDE SEQUENCE</scope>
    <source>
        <strain evidence="13">ChiGjej4B4-7305</strain>
    </source>
</reference>
<evidence type="ECO:0000256" key="7">
    <source>
        <dbReference type="ARBA" id="ARBA00023136"/>
    </source>
</evidence>
<organism evidence="13 14">
    <name type="scientific">Candidatus Ruania gallistercoris</name>
    <dbReference type="NCBI Taxonomy" id="2838746"/>
    <lineage>
        <taxon>Bacteria</taxon>
        <taxon>Bacillati</taxon>
        <taxon>Actinomycetota</taxon>
        <taxon>Actinomycetes</taxon>
        <taxon>Micrococcales</taxon>
        <taxon>Ruaniaceae</taxon>
        <taxon>Ruania</taxon>
    </lineage>
</organism>
<gene>
    <name evidence="13" type="ORF">H9815_04130</name>
</gene>
<protein>
    <submittedName>
        <fullName evidence="13">Vitamin K epoxide reductase family protein</fullName>
    </submittedName>
</protein>
<keyword evidence="8" id="KW-1015">Disulfide bond</keyword>
<evidence type="ECO:0000313" key="14">
    <source>
        <dbReference type="Proteomes" id="UP000824037"/>
    </source>
</evidence>
<dbReference type="InterPro" id="IPR038354">
    <property type="entry name" value="VKOR_sf"/>
</dbReference>
<evidence type="ECO:0000256" key="3">
    <source>
        <dbReference type="ARBA" id="ARBA00022692"/>
    </source>
</evidence>
<evidence type="ECO:0000256" key="4">
    <source>
        <dbReference type="ARBA" id="ARBA00022719"/>
    </source>
</evidence>
<comment type="subcellular location">
    <subcellularLocation>
        <location evidence="1">Membrane</location>
        <topology evidence="1">Multi-pass membrane protein</topology>
    </subcellularLocation>
</comment>
<dbReference type="AlphaFoldDB" id="A0A9D2J3B4"/>
<feature type="transmembrane region" description="Helical" evidence="11">
    <location>
        <begin position="105"/>
        <end position="124"/>
    </location>
</feature>
<dbReference type="SMART" id="SM00756">
    <property type="entry name" value="VKc"/>
    <property type="match status" value="1"/>
</dbReference>
<keyword evidence="7 11" id="KW-0472">Membrane</keyword>
<dbReference type="EMBL" id="DXBY01000067">
    <property type="protein sequence ID" value="HIZ34943.1"/>
    <property type="molecule type" value="Genomic_DNA"/>
</dbReference>
<evidence type="ECO:0000256" key="6">
    <source>
        <dbReference type="ARBA" id="ARBA00023002"/>
    </source>
</evidence>
<feature type="transmembrane region" description="Helical" evidence="11">
    <location>
        <begin position="163"/>
        <end position="183"/>
    </location>
</feature>
<evidence type="ECO:0000256" key="2">
    <source>
        <dbReference type="ARBA" id="ARBA00006214"/>
    </source>
</evidence>
<dbReference type="Pfam" id="PF07884">
    <property type="entry name" value="VKOR"/>
    <property type="match status" value="1"/>
</dbReference>
<name>A0A9D2J3B4_9MICO</name>
<keyword evidence="4" id="KW-0874">Quinone</keyword>
<dbReference type="Gene3D" id="1.20.1440.130">
    <property type="entry name" value="VKOR domain"/>
    <property type="match status" value="1"/>
</dbReference>
<keyword evidence="6" id="KW-0560">Oxidoreductase</keyword>
<evidence type="ECO:0000256" key="11">
    <source>
        <dbReference type="SAM" id="Phobius"/>
    </source>
</evidence>
<dbReference type="InterPro" id="IPR012932">
    <property type="entry name" value="VKOR"/>
</dbReference>
<accession>A0A9D2J3B4</accession>
<dbReference type="InterPro" id="IPR041714">
    <property type="entry name" value="VKOR_Actinobacteria"/>
</dbReference>
<dbReference type="CDD" id="cd12922">
    <property type="entry name" value="VKOR_5"/>
    <property type="match status" value="1"/>
</dbReference>
<feature type="domain" description="Vitamin K epoxide reductase" evidence="12">
    <location>
        <begin position="41"/>
        <end position="182"/>
    </location>
</feature>
<evidence type="ECO:0000259" key="12">
    <source>
        <dbReference type="SMART" id="SM00756"/>
    </source>
</evidence>
<evidence type="ECO:0000313" key="13">
    <source>
        <dbReference type="EMBL" id="HIZ34943.1"/>
    </source>
</evidence>
<feature type="transmembrane region" description="Helical" evidence="11">
    <location>
        <begin position="44"/>
        <end position="64"/>
    </location>
</feature>
<proteinExistence type="inferred from homology"/>
<evidence type="ECO:0000256" key="8">
    <source>
        <dbReference type="ARBA" id="ARBA00023157"/>
    </source>
</evidence>
<reference evidence="13" key="2">
    <citation type="submission" date="2021-04" db="EMBL/GenBank/DDBJ databases">
        <authorList>
            <person name="Gilroy R."/>
        </authorList>
    </citation>
    <scope>NUCLEOTIDE SEQUENCE</scope>
    <source>
        <strain evidence="13">ChiGjej4B4-7305</strain>
    </source>
</reference>
<comment type="caution">
    <text evidence="13">The sequence shown here is derived from an EMBL/GenBank/DDBJ whole genome shotgun (WGS) entry which is preliminary data.</text>
</comment>
<sequence>MNSKRKSADVAAGDLAGLEDHSSEEQADENEARAVGPGRARRSYAVLALITGVLGAFSALELMLDHIRILSDPNFTPACDINPLIGCGIFLESWQAKVFGLPNPVIGLLAYPVVVATGALLAGGVRLPRWYWRGLLAGAVFGIGFVTWLQYQAITQIGALCPYCLVVWAVMIPFFVHTVAATLENGTLPAGAGLRRFVTGNAWLITVLWYLVVVAAAIIGLGDAWLTVF</sequence>
<dbReference type="GO" id="GO:0016020">
    <property type="term" value="C:membrane"/>
    <property type="evidence" value="ECO:0007669"/>
    <property type="project" value="UniProtKB-SubCell"/>
</dbReference>
<comment type="similarity">
    <text evidence="2">Belongs to the VKOR family.</text>
</comment>
<feature type="region of interest" description="Disordered" evidence="10">
    <location>
        <begin position="1"/>
        <end position="35"/>
    </location>
</feature>
<keyword evidence="9" id="KW-0676">Redox-active center</keyword>
<keyword evidence="5 11" id="KW-1133">Transmembrane helix</keyword>
<evidence type="ECO:0000256" key="10">
    <source>
        <dbReference type="SAM" id="MobiDB-lite"/>
    </source>
</evidence>
<dbReference type="GO" id="GO:0048038">
    <property type="term" value="F:quinone binding"/>
    <property type="evidence" value="ECO:0007669"/>
    <property type="project" value="UniProtKB-KW"/>
</dbReference>
<dbReference type="Proteomes" id="UP000824037">
    <property type="component" value="Unassembled WGS sequence"/>
</dbReference>
<keyword evidence="3 11" id="KW-0812">Transmembrane</keyword>
<evidence type="ECO:0000256" key="9">
    <source>
        <dbReference type="ARBA" id="ARBA00023284"/>
    </source>
</evidence>
<evidence type="ECO:0000256" key="5">
    <source>
        <dbReference type="ARBA" id="ARBA00022989"/>
    </source>
</evidence>
<feature type="transmembrane region" description="Helical" evidence="11">
    <location>
        <begin position="130"/>
        <end position="151"/>
    </location>
</feature>
<dbReference type="GO" id="GO:0016491">
    <property type="term" value="F:oxidoreductase activity"/>
    <property type="evidence" value="ECO:0007669"/>
    <property type="project" value="UniProtKB-KW"/>
</dbReference>